<keyword evidence="15" id="KW-1185">Reference proteome</keyword>
<evidence type="ECO:0000256" key="3">
    <source>
        <dbReference type="ARBA" id="ARBA00022448"/>
    </source>
</evidence>
<keyword evidence="7" id="KW-0630">Potassium</keyword>
<evidence type="ECO:0000256" key="11">
    <source>
        <dbReference type="ARBA" id="ARBA00023303"/>
    </source>
</evidence>
<keyword evidence="5 13" id="KW-0812">Transmembrane</keyword>
<gene>
    <name evidence="14" type="ORF">LDH80_05885</name>
</gene>
<dbReference type="InterPro" id="IPR010617">
    <property type="entry name" value="TMEM175-like"/>
</dbReference>
<dbReference type="GeneID" id="95598954"/>
<reference evidence="14" key="1">
    <citation type="submission" date="2021-09" db="EMBL/GenBank/DDBJ databases">
        <title>Complete genome sequence and metabolic characterization of Streptomyces tanashiensis DSM 731 the producer of antibacterial Kalafungin and diverse secondary metabolites.</title>
        <authorList>
            <person name="Abbasi M.N."/>
            <person name="Anwar M.N."/>
            <person name="Alam K."/>
            <person name="Shoaib M."/>
            <person name="Lin Z."/>
            <person name="Hayat M."/>
            <person name="Ali M.I."/>
            <person name="Malik H.M.T."/>
            <person name="Ahmed I."/>
            <person name="Li A."/>
            <person name="Hailong Wang H."/>
            <person name="Zhang Y."/>
        </authorList>
    </citation>
    <scope>NUCLEOTIDE SEQUENCE</scope>
    <source>
        <strain evidence="14">Kala</strain>
    </source>
</reference>
<evidence type="ECO:0000256" key="4">
    <source>
        <dbReference type="ARBA" id="ARBA00022538"/>
    </source>
</evidence>
<dbReference type="RefSeq" id="WP_267258264.1">
    <property type="nucleotide sequence ID" value="NZ_CP084204.1"/>
</dbReference>
<evidence type="ECO:0000313" key="14">
    <source>
        <dbReference type="EMBL" id="UZX20268.1"/>
    </source>
</evidence>
<evidence type="ECO:0000256" key="13">
    <source>
        <dbReference type="SAM" id="Phobius"/>
    </source>
</evidence>
<feature type="transmembrane region" description="Helical" evidence="13">
    <location>
        <begin position="172"/>
        <end position="202"/>
    </location>
</feature>
<dbReference type="Proteomes" id="UP001164506">
    <property type="component" value="Chromosome"/>
</dbReference>
<evidence type="ECO:0000256" key="7">
    <source>
        <dbReference type="ARBA" id="ARBA00022958"/>
    </source>
</evidence>
<evidence type="ECO:0000256" key="5">
    <source>
        <dbReference type="ARBA" id="ARBA00022692"/>
    </source>
</evidence>
<organism evidence="14 15">
    <name type="scientific">Streptomyces tanashiensis</name>
    <dbReference type="NCBI Taxonomy" id="67367"/>
    <lineage>
        <taxon>Bacteria</taxon>
        <taxon>Bacillati</taxon>
        <taxon>Actinomycetota</taxon>
        <taxon>Actinomycetes</taxon>
        <taxon>Kitasatosporales</taxon>
        <taxon>Streptomycetaceae</taxon>
        <taxon>Streptomyces</taxon>
    </lineage>
</organism>
<comment type="catalytic activity">
    <reaction evidence="12">
        <text>K(+)(in) = K(+)(out)</text>
        <dbReference type="Rhea" id="RHEA:29463"/>
        <dbReference type="ChEBI" id="CHEBI:29103"/>
    </reaction>
</comment>
<dbReference type="PANTHER" id="PTHR31462:SF5">
    <property type="entry name" value="ENDOSOMAL_LYSOSOMAL PROTON CHANNEL TMEM175"/>
    <property type="match status" value="1"/>
</dbReference>
<feature type="transmembrane region" description="Helical" evidence="13">
    <location>
        <begin position="123"/>
        <end position="143"/>
    </location>
</feature>
<keyword evidence="11" id="KW-0407">Ion channel</keyword>
<comment type="subcellular location">
    <subcellularLocation>
        <location evidence="1">Membrane</location>
        <topology evidence="1">Multi-pass membrane protein</topology>
    </subcellularLocation>
</comment>
<evidence type="ECO:0000256" key="8">
    <source>
        <dbReference type="ARBA" id="ARBA00022989"/>
    </source>
</evidence>
<protein>
    <submittedName>
        <fullName evidence="14">DUF1211 domain-containing protein</fullName>
    </submittedName>
</protein>
<keyword evidence="3" id="KW-0813">Transport</keyword>
<name>A0ABY6QT78_9ACTN</name>
<comment type="similarity">
    <text evidence="2">Belongs to the TMEM175 family.</text>
</comment>
<keyword evidence="6" id="KW-0631">Potassium channel</keyword>
<accession>A0ABY6QT78</accession>
<evidence type="ECO:0000256" key="2">
    <source>
        <dbReference type="ARBA" id="ARBA00006920"/>
    </source>
</evidence>
<evidence type="ECO:0000256" key="9">
    <source>
        <dbReference type="ARBA" id="ARBA00023065"/>
    </source>
</evidence>
<proteinExistence type="inferred from homology"/>
<evidence type="ECO:0000256" key="10">
    <source>
        <dbReference type="ARBA" id="ARBA00023136"/>
    </source>
</evidence>
<evidence type="ECO:0000256" key="12">
    <source>
        <dbReference type="ARBA" id="ARBA00034430"/>
    </source>
</evidence>
<evidence type="ECO:0000313" key="15">
    <source>
        <dbReference type="Proteomes" id="UP001164506"/>
    </source>
</evidence>
<keyword evidence="4" id="KW-0633">Potassium transport</keyword>
<dbReference type="PANTHER" id="PTHR31462">
    <property type="entry name" value="ENDOSOMAL/LYSOSOMAL POTASSIUM CHANNEL TMEM175"/>
    <property type="match status" value="1"/>
</dbReference>
<feature type="transmembrane region" description="Helical" evidence="13">
    <location>
        <begin position="89"/>
        <end position="111"/>
    </location>
</feature>
<evidence type="ECO:0000256" key="1">
    <source>
        <dbReference type="ARBA" id="ARBA00004141"/>
    </source>
</evidence>
<keyword evidence="8 13" id="KW-1133">Transmembrane helix</keyword>
<keyword evidence="10 13" id="KW-0472">Membrane</keyword>
<feature type="transmembrane region" description="Helical" evidence="13">
    <location>
        <begin position="22"/>
        <end position="41"/>
    </location>
</feature>
<evidence type="ECO:0000256" key="6">
    <source>
        <dbReference type="ARBA" id="ARBA00022826"/>
    </source>
</evidence>
<sequence length="226" mass="25480">MSEEEVREDRTRRQLRTSRMEAFSDGVFTIAGTLLVIELAVPPRSTHLWDAVVEQWPSYLGYLVSFATIGAIWLAHSVITAYLDHASLWLMRVNLILMLTVAFLPFPTKLLAEYVRESESERVAATLYGVNLLLTSALLHLFWRYAVRHGLVRDDAAASDVQVLTRRLRPGLAAYVALIVLGLFVPVAAVVGYLAIAVYYLVPLGQARRQRRIHQAMAPHRDQGRK</sequence>
<feature type="transmembrane region" description="Helical" evidence="13">
    <location>
        <begin position="62"/>
        <end position="83"/>
    </location>
</feature>
<dbReference type="Pfam" id="PF06736">
    <property type="entry name" value="TMEM175"/>
    <property type="match status" value="1"/>
</dbReference>
<keyword evidence="9" id="KW-0406">Ion transport</keyword>
<dbReference type="EMBL" id="CP084204">
    <property type="protein sequence ID" value="UZX20268.1"/>
    <property type="molecule type" value="Genomic_DNA"/>
</dbReference>